<comment type="caution">
    <text evidence="2">The sequence shown here is derived from an EMBL/GenBank/DDBJ whole genome shotgun (WGS) entry which is preliminary data.</text>
</comment>
<dbReference type="SMART" id="SM00671">
    <property type="entry name" value="SEL1"/>
    <property type="match status" value="12"/>
</dbReference>
<keyword evidence="3" id="KW-1185">Reference proteome</keyword>
<reference evidence="2 3" key="1">
    <citation type="submission" date="2014-02" db="EMBL/GenBank/DDBJ databases">
        <title>Single nucleus genome sequencing reveals high similarity among nuclei of an endomycorrhizal fungus.</title>
        <authorList>
            <person name="Lin K."/>
            <person name="Geurts R."/>
            <person name="Zhang Z."/>
            <person name="Limpens E."/>
            <person name="Saunders D.G."/>
            <person name="Mu D."/>
            <person name="Pang E."/>
            <person name="Cao H."/>
            <person name="Cha H."/>
            <person name="Lin T."/>
            <person name="Zhou Q."/>
            <person name="Shang Y."/>
            <person name="Li Y."/>
            <person name="Ivanov S."/>
            <person name="Sharma T."/>
            <person name="Velzen R.V."/>
            <person name="Ruijter N.D."/>
            <person name="Aanen D.K."/>
            <person name="Win J."/>
            <person name="Kamoun S."/>
            <person name="Bisseling T."/>
            <person name="Huang S."/>
        </authorList>
    </citation>
    <scope>NUCLEOTIDE SEQUENCE [LARGE SCALE GENOMIC DNA]</scope>
    <source>
        <strain evidence="3">DAOM197198w</strain>
    </source>
</reference>
<evidence type="ECO:0000313" key="3">
    <source>
        <dbReference type="Proteomes" id="UP000022910"/>
    </source>
</evidence>
<gene>
    <name evidence="2" type="ORF">RirG_121670</name>
</gene>
<organism evidence="2 3">
    <name type="scientific">Rhizophagus irregularis (strain DAOM 197198w)</name>
    <name type="common">Glomus intraradices</name>
    <dbReference type="NCBI Taxonomy" id="1432141"/>
    <lineage>
        <taxon>Eukaryota</taxon>
        <taxon>Fungi</taxon>
        <taxon>Fungi incertae sedis</taxon>
        <taxon>Mucoromycota</taxon>
        <taxon>Glomeromycotina</taxon>
        <taxon>Glomeromycetes</taxon>
        <taxon>Glomerales</taxon>
        <taxon>Glomeraceae</taxon>
        <taxon>Rhizophagus</taxon>
    </lineage>
</organism>
<accession>A0A015MIK6</accession>
<dbReference type="SUPFAM" id="SSF81901">
    <property type="entry name" value="HCP-like"/>
    <property type="match status" value="3"/>
</dbReference>
<dbReference type="Proteomes" id="UP000022910">
    <property type="component" value="Unassembled WGS sequence"/>
</dbReference>
<sequence length="860" mass="100644">MYNLAICYYNGEGTENNLENAFHWYQKSAENGYTNAMNNLAICYECGKGTEKNLEKTFYWYQKAAENGSEAVIFNLAKCYENGKGTEKNLEKTFYWYQKAAENGSEKAMNNLAICYECGKGTEKNLEKTFYWYQKAAENGSEKAMINLAICYENGKGIEKNLEKTLYWYQKAAENGNEIAMNNLAICYENGEGMEKNLEKAFYWFQKAAENGNGIAMNNLAICHKNGKGIEKNLEKAFYWYQKAAENGNGIAMNNLATCYYNGEGIEKNLEKAFYWYQKAAENGNKKAMNNLAICYECGKGTEKNLEKAFYWYQKAAENGNKKAMNNLAICYECGKGTEKNLEKTFYWYQKAAENGNEKAMNNLATCYYNGEGIEKNLEKAFYWYQKAAENGNEKAMNNLATCYYNGEGIEKNLEKAFYWYKKSAENGNEKAMNNLAICYCEKCTENYTDIGYKWCRPCQIDHLKKIFTNWTSGNEKIDEFIQEMQLKVNNPKDIIFEWIPYNQFNDIKEKCKTVYSASWKHGPLEYDSNNKMLARVQAREVTLKLCNSQNMIDEFLNKAKAYYKISQIYGISQESITKDYIMVLQEKCDERYCENCIKNYTDIEYKWCKQCQIDHLKKIFTNWTSGNEKIDEFIQEIQLKINNPKDIFEWIPYNQFNNIKEKCKTVYSASWKDGPLEYDSNNKMLARVQAREVTLKLCKSQNMINDFLNKVEVYVKIFNVYGITQYPDSKDYVMVLHQEEYVKGYCKTCIEEYTDMKHKRCKPCQIYFLKKIFTNWSGNEKIDEFIQEMQLKVNNPTDMLFEWISFNQFENIKKIGEGGFAKVYSAEWKNGPLHYDKEWKRGSCKQVALKCLIRDPHIK</sequence>
<dbReference type="InterPro" id="IPR011009">
    <property type="entry name" value="Kinase-like_dom_sf"/>
</dbReference>
<comment type="similarity">
    <text evidence="1">Belongs to the sel-1 family.</text>
</comment>
<dbReference type="Gene3D" id="1.25.40.10">
    <property type="entry name" value="Tetratricopeptide repeat domain"/>
    <property type="match status" value="3"/>
</dbReference>
<dbReference type="InterPro" id="IPR006597">
    <property type="entry name" value="Sel1-like"/>
</dbReference>
<evidence type="ECO:0000256" key="1">
    <source>
        <dbReference type="ARBA" id="ARBA00038101"/>
    </source>
</evidence>
<dbReference type="Gene3D" id="3.30.200.20">
    <property type="entry name" value="Phosphorylase Kinase, domain 1"/>
    <property type="match status" value="1"/>
</dbReference>
<protein>
    <submittedName>
        <fullName evidence="2">Skt5p</fullName>
    </submittedName>
</protein>
<dbReference type="InterPro" id="IPR011990">
    <property type="entry name" value="TPR-like_helical_dom_sf"/>
</dbReference>
<evidence type="ECO:0000313" key="2">
    <source>
        <dbReference type="EMBL" id="EXX66658.1"/>
    </source>
</evidence>
<dbReference type="PANTHER" id="PTHR11102:SF160">
    <property type="entry name" value="ERAD-ASSOCIATED E3 UBIQUITIN-PROTEIN LIGASE COMPONENT HRD3"/>
    <property type="match status" value="1"/>
</dbReference>
<proteinExistence type="inferred from homology"/>
<dbReference type="Pfam" id="PF08238">
    <property type="entry name" value="Sel1"/>
    <property type="match status" value="12"/>
</dbReference>
<dbReference type="HOGENOM" id="CLU_332637_0_0_1"/>
<name>A0A015MIK6_RHIIW</name>
<dbReference type="EMBL" id="JEMT01018524">
    <property type="protein sequence ID" value="EXX66658.1"/>
    <property type="molecule type" value="Genomic_DNA"/>
</dbReference>
<dbReference type="SUPFAM" id="SSF56112">
    <property type="entry name" value="Protein kinase-like (PK-like)"/>
    <property type="match status" value="1"/>
</dbReference>
<dbReference type="PANTHER" id="PTHR11102">
    <property type="entry name" value="SEL-1-LIKE PROTEIN"/>
    <property type="match status" value="1"/>
</dbReference>
<dbReference type="AlphaFoldDB" id="A0A015MIK6"/>
<dbReference type="InterPro" id="IPR050767">
    <property type="entry name" value="Sel1_AlgK"/>
</dbReference>